<organism evidence="1 2">
    <name type="scientific">Pristionchus entomophagus</name>
    <dbReference type="NCBI Taxonomy" id="358040"/>
    <lineage>
        <taxon>Eukaryota</taxon>
        <taxon>Metazoa</taxon>
        <taxon>Ecdysozoa</taxon>
        <taxon>Nematoda</taxon>
        <taxon>Chromadorea</taxon>
        <taxon>Rhabditida</taxon>
        <taxon>Rhabditina</taxon>
        <taxon>Diplogasteromorpha</taxon>
        <taxon>Diplogasteroidea</taxon>
        <taxon>Neodiplogasteridae</taxon>
        <taxon>Pristionchus</taxon>
    </lineage>
</organism>
<dbReference type="EMBL" id="BTSX01000002">
    <property type="protein sequence ID" value="GMS87012.1"/>
    <property type="molecule type" value="Genomic_DNA"/>
</dbReference>
<accession>A0AAV5SUH6</accession>
<comment type="caution">
    <text evidence="1">The sequence shown here is derived from an EMBL/GenBank/DDBJ whole genome shotgun (WGS) entry which is preliminary data.</text>
</comment>
<dbReference type="AlphaFoldDB" id="A0AAV5SUH6"/>
<proteinExistence type="predicted"/>
<evidence type="ECO:0000313" key="2">
    <source>
        <dbReference type="Proteomes" id="UP001432027"/>
    </source>
</evidence>
<sequence>TRARGEMRYSCPSRCRLLLLAEDRYSDIHSDYSHLFLHNREVLCRGLYFISERTYVLTEKSDRHWNYSLQ</sequence>
<reference evidence="1" key="1">
    <citation type="submission" date="2023-10" db="EMBL/GenBank/DDBJ databases">
        <title>Genome assembly of Pristionchus species.</title>
        <authorList>
            <person name="Yoshida K."/>
            <person name="Sommer R.J."/>
        </authorList>
    </citation>
    <scope>NUCLEOTIDE SEQUENCE</scope>
    <source>
        <strain evidence="1">RS0144</strain>
    </source>
</reference>
<keyword evidence="2" id="KW-1185">Reference proteome</keyword>
<protein>
    <submittedName>
        <fullName evidence="1">Uncharacterized protein</fullName>
    </submittedName>
</protein>
<dbReference type="Proteomes" id="UP001432027">
    <property type="component" value="Unassembled WGS sequence"/>
</dbReference>
<feature type="non-terminal residue" evidence="1">
    <location>
        <position position="1"/>
    </location>
</feature>
<gene>
    <name evidence="1" type="ORF">PENTCL1PPCAC_9187</name>
</gene>
<feature type="non-terminal residue" evidence="1">
    <location>
        <position position="70"/>
    </location>
</feature>
<evidence type="ECO:0000313" key="1">
    <source>
        <dbReference type="EMBL" id="GMS87012.1"/>
    </source>
</evidence>
<name>A0AAV5SUH6_9BILA</name>